<gene>
    <name evidence="3" type="ORF">E9934_18530</name>
</gene>
<name>A0A4S8MZU6_9ACTN</name>
<reference evidence="3 4" key="1">
    <citation type="journal article" date="2009" name="Int. J. Syst. Evol. Microbiol.">
        <title>Nocardioides caeni sp. nov., isolated from wastewater.</title>
        <authorList>
            <person name="Yoon J.H."/>
            <person name="Kang S.J."/>
            <person name="Park S."/>
            <person name="Kim W."/>
            <person name="Oh T.K."/>
        </authorList>
    </citation>
    <scope>NUCLEOTIDE SEQUENCE [LARGE SCALE GENOMIC DNA]</scope>
    <source>
        <strain evidence="3 4">DSM 23134</strain>
    </source>
</reference>
<feature type="compositionally biased region" description="Basic and acidic residues" evidence="1">
    <location>
        <begin position="75"/>
        <end position="100"/>
    </location>
</feature>
<evidence type="ECO:0000256" key="1">
    <source>
        <dbReference type="SAM" id="MobiDB-lite"/>
    </source>
</evidence>
<dbReference type="RefSeq" id="WP_136564388.1">
    <property type="nucleotide sequence ID" value="NZ_BAABLS010000005.1"/>
</dbReference>
<organism evidence="3 4">
    <name type="scientific">Nocardioides caeni</name>
    <dbReference type="NCBI Taxonomy" id="574700"/>
    <lineage>
        <taxon>Bacteria</taxon>
        <taxon>Bacillati</taxon>
        <taxon>Actinomycetota</taxon>
        <taxon>Actinomycetes</taxon>
        <taxon>Propionibacteriales</taxon>
        <taxon>Nocardioidaceae</taxon>
        <taxon>Nocardioides</taxon>
    </lineage>
</organism>
<comment type="caution">
    <text evidence="3">The sequence shown here is derived from an EMBL/GenBank/DDBJ whole genome shotgun (WGS) entry which is preliminary data.</text>
</comment>
<evidence type="ECO:0000313" key="3">
    <source>
        <dbReference type="EMBL" id="THV08875.1"/>
    </source>
</evidence>
<dbReference type="AlphaFoldDB" id="A0A4S8MZU6"/>
<feature type="transmembrane region" description="Helical" evidence="2">
    <location>
        <begin position="45"/>
        <end position="66"/>
    </location>
</feature>
<dbReference type="OrthoDB" id="2114211at201174"/>
<keyword evidence="2" id="KW-0472">Membrane</keyword>
<keyword evidence="2" id="KW-1133">Transmembrane helix</keyword>
<evidence type="ECO:0000313" key="4">
    <source>
        <dbReference type="Proteomes" id="UP000307087"/>
    </source>
</evidence>
<keyword evidence="2" id="KW-0812">Transmembrane</keyword>
<dbReference type="Proteomes" id="UP000307087">
    <property type="component" value="Unassembled WGS sequence"/>
</dbReference>
<accession>A0A4S8MZU6</accession>
<keyword evidence="4" id="KW-1185">Reference proteome</keyword>
<feature type="region of interest" description="Disordered" evidence="1">
    <location>
        <begin position="75"/>
        <end position="118"/>
    </location>
</feature>
<evidence type="ECO:0000256" key="2">
    <source>
        <dbReference type="SAM" id="Phobius"/>
    </source>
</evidence>
<proteinExistence type="predicted"/>
<dbReference type="EMBL" id="STGW01000022">
    <property type="protein sequence ID" value="THV08875.1"/>
    <property type="molecule type" value="Genomic_DNA"/>
</dbReference>
<sequence>MTTRGEPEPKMRFWHYSRMWAVVPVWVAAVVPVLALIDRGIVDDRILVVVLLAVMAGGLVATFYASKADEAAFWERTHPPAPEDHTENPRRASSSRDDSGPHYWATGGYDPERYGNFVRNHSPEEREYIRDAYGDLDTWESNRPD</sequence>
<protein>
    <submittedName>
        <fullName evidence="3">Uncharacterized protein</fullName>
    </submittedName>
</protein>